<dbReference type="PANTHER" id="PTHR32468:SF122">
    <property type="entry name" value="OS03G0828600 PROTEIN"/>
    <property type="match status" value="1"/>
</dbReference>
<dbReference type="Gene3D" id="1.20.1530.20">
    <property type="match status" value="1"/>
</dbReference>
<evidence type="ECO:0000259" key="13">
    <source>
        <dbReference type="Pfam" id="PF00999"/>
    </source>
</evidence>
<keyword evidence="10 12" id="KW-0472">Membrane</keyword>
<evidence type="ECO:0000256" key="11">
    <source>
        <dbReference type="ARBA" id="ARBA00038341"/>
    </source>
</evidence>
<feature type="transmembrane region" description="Helical" evidence="12">
    <location>
        <begin position="178"/>
        <end position="202"/>
    </location>
</feature>
<feature type="transmembrane region" description="Helical" evidence="12">
    <location>
        <begin position="147"/>
        <end position="172"/>
    </location>
</feature>
<comment type="similarity">
    <text evidence="11">Belongs to the monovalent cation:proton antiporter 2 (CPA2) transporter (TC 2.A.37) family. CHX (TC 2.A.37.4) subfamily.</text>
</comment>
<evidence type="ECO:0000256" key="4">
    <source>
        <dbReference type="ARBA" id="ARBA00022448"/>
    </source>
</evidence>
<dbReference type="GO" id="GO:0009941">
    <property type="term" value="C:chloroplast envelope"/>
    <property type="evidence" value="ECO:0007669"/>
    <property type="project" value="UniProtKB-SubCell"/>
</dbReference>
<dbReference type="Pfam" id="PF00999">
    <property type="entry name" value="Na_H_Exchanger"/>
    <property type="match status" value="1"/>
</dbReference>
<evidence type="ECO:0000313" key="14">
    <source>
        <dbReference type="EMBL" id="KAJ3696992.1"/>
    </source>
</evidence>
<comment type="caution">
    <text evidence="14">The sequence shown here is derived from an EMBL/GenBank/DDBJ whole genome shotgun (WGS) entry which is preliminary data.</text>
</comment>
<keyword evidence="6 12" id="KW-0812">Transmembrane</keyword>
<dbReference type="GO" id="GO:0006813">
    <property type="term" value="P:potassium ion transport"/>
    <property type="evidence" value="ECO:0007669"/>
    <property type="project" value="UniProtKB-KW"/>
</dbReference>
<evidence type="ECO:0000256" key="10">
    <source>
        <dbReference type="ARBA" id="ARBA00023136"/>
    </source>
</evidence>
<comment type="function">
    <text evidence="1">May function as sodium-coupled metabolite transporter across the chloroplast envelope.</text>
</comment>
<accession>A0AAD5ZFM6</accession>
<feature type="transmembrane region" description="Helical" evidence="12">
    <location>
        <begin position="283"/>
        <end position="316"/>
    </location>
</feature>
<dbReference type="GO" id="GO:0006885">
    <property type="term" value="P:regulation of pH"/>
    <property type="evidence" value="ECO:0007669"/>
    <property type="project" value="TreeGrafter"/>
</dbReference>
<dbReference type="GO" id="GO:0015297">
    <property type="term" value="F:antiporter activity"/>
    <property type="evidence" value="ECO:0007669"/>
    <property type="project" value="InterPro"/>
</dbReference>
<dbReference type="EMBL" id="JAMRDG010000001">
    <property type="protein sequence ID" value="KAJ3696992.1"/>
    <property type="molecule type" value="Genomic_DNA"/>
</dbReference>
<keyword evidence="4" id="KW-0813">Transport</keyword>
<dbReference type="Proteomes" id="UP001210211">
    <property type="component" value="Unassembled WGS sequence"/>
</dbReference>
<organism evidence="14 15">
    <name type="scientific">Rhynchospora tenuis</name>
    <dbReference type="NCBI Taxonomy" id="198213"/>
    <lineage>
        <taxon>Eukaryota</taxon>
        <taxon>Viridiplantae</taxon>
        <taxon>Streptophyta</taxon>
        <taxon>Embryophyta</taxon>
        <taxon>Tracheophyta</taxon>
        <taxon>Spermatophyta</taxon>
        <taxon>Magnoliopsida</taxon>
        <taxon>Liliopsida</taxon>
        <taxon>Poales</taxon>
        <taxon>Cyperaceae</taxon>
        <taxon>Cyperoideae</taxon>
        <taxon>Rhynchosporeae</taxon>
        <taxon>Rhynchospora</taxon>
    </lineage>
</organism>
<evidence type="ECO:0000256" key="1">
    <source>
        <dbReference type="ARBA" id="ARBA00003198"/>
    </source>
</evidence>
<protein>
    <recommendedName>
        <fullName evidence="13">Cation/H+ exchanger transmembrane domain-containing protein</fullName>
    </recommendedName>
</protein>
<reference evidence="14 15" key="1">
    <citation type="journal article" date="2022" name="Cell">
        <title>Repeat-based holocentromeres influence genome architecture and karyotype evolution.</title>
        <authorList>
            <person name="Hofstatter P.G."/>
            <person name="Thangavel G."/>
            <person name="Lux T."/>
            <person name="Neumann P."/>
            <person name="Vondrak T."/>
            <person name="Novak P."/>
            <person name="Zhang M."/>
            <person name="Costa L."/>
            <person name="Castellani M."/>
            <person name="Scott A."/>
            <person name="Toegelov H."/>
            <person name="Fuchs J."/>
            <person name="Mata-Sucre Y."/>
            <person name="Dias Y."/>
            <person name="Vanzela A.L.L."/>
            <person name="Huettel B."/>
            <person name="Almeida C.C.S."/>
            <person name="Simkova H."/>
            <person name="Souza G."/>
            <person name="Pedrosa-Harand A."/>
            <person name="Macas J."/>
            <person name="Mayer K.F.X."/>
            <person name="Houben A."/>
            <person name="Marques A."/>
        </authorList>
    </citation>
    <scope>NUCLEOTIDE SEQUENCE [LARGE SCALE GENOMIC DNA]</scope>
    <source>
        <strain evidence="14">RhyTen1mFocal</strain>
    </source>
</reference>
<feature type="transmembrane region" description="Helical" evidence="12">
    <location>
        <begin position="21"/>
        <end position="44"/>
    </location>
</feature>
<feature type="transmembrane region" description="Helical" evidence="12">
    <location>
        <begin position="244"/>
        <end position="271"/>
    </location>
</feature>
<sequence length="350" mass="38534">MPGPMKVTSQGLWQGDDLLHFALPLLILQTCIVIGFTRSLHVAIFKPLRQPRVIAELIPYSYRVRTGYWYRTRYVPYGQWSKVNGRNSARTVSYRPEHQLYLKTIFPKQSLTTFETVANIGLLFFVFLVGLELNLKASGRGTARKGIIIATACIALPFALGASTSLFVHATISKGAHLSALLVFMGASFSITAIPIVARILAEFKLLETEMGRMALSVAAINDITAWILLALAIALSGSRSPLVSVWILLTAVSYGALLFVFLQPILAWMGRRTVEGSPVKELYVVTILVITLASAFVTDMIGIHGLFGAFIVGFLVPKEGPLAGAITEKVEDFTWYIPSSIFRHERSQD</sequence>
<dbReference type="GO" id="GO:0016020">
    <property type="term" value="C:membrane"/>
    <property type="evidence" value="ECO:0007669"/>
    <property type="project" value="UniProtKB-SubCell"/>
</dbReference>
<feature type="domain" description="Cation/H+ exchanger transmembrane" evidence="13">
    <location>
        <begin position="109"/>
        <end position="336"/>
    </location>
</feature>
<evidence type="ECO:0000256" key="3">
    <source>
        <dbReference type="ARBA" id="ARBA00004141"/>
    </source>
</evidence>
<dbReference type="InterPro" id="IPR050794">
    <property type="entry name" value="CPA2_transporter"/>
</dbReference>
<evidence type="ECO:0000256" key="7">
    <source>
        <dbReference type="ARBA" id="ARBA00022958"/>
    </source>
</evidence>
<keyword evidence="5" id="KW-0633">Potassium transport</keyword>
<gene>
    <name evidence="14" type="ORF">LUZ61_000697</name>
</gene>
<feature type="transmembrane region" description="Helical" evidence="12">
    <location>
        <begin position="214"/>
        <end position="238"/>
    </location>
</feature>
<keyword evidence="7" id="KW-0630">Potassium</keyword>
<name>A0AAD5ZFM6_9POAL</name>
<keyword evidence="15" id="KW-1185">Reference proteome</keyword>
<proteinExistence type="inferred from homology"/>
<evidence type="ECO:0000256" key="2">
    <source>
        <dbReference type="ARBA" id="ARBA00004119"/>
    </source>
</evidence>
<keyword evidence="8 12" id="KW-1133">Transmembrane helix</keyword>
<feature type="transmembrane region" description="Helical" evidence="12">
    <location>
        <begin position="116"/>
        <end position="135"/>
    </location>
</feature>
<dbReference type="PANTHER" id="PTHR32468">
    <property type="entry name" value="CATION/H + ANTIPORTER"/>
    <property type="match status" value="1"/>
</dbReference>
<evidence type="ECO:0000313" key="15">
    <source>
        <dbReference type="Proteomes" id="UP001210211"/>
    </source>
</evidence>
<dbReference type="GO" id="GO:1902600">
    <property type="term" value="P:proton transmembrane transport"/>
    <property type="evidence" value="ECO:0007669"/>
    <property type="project" value="InterPro"/>
</dbReference>
<dbReference type="InterPro" id="IPR038770">
    <property type="entry name" value="Na+/solute_symporter_sf"/>
</dbReference>
<evidence type="ECO:0000256" key="9">
    <source>
        <dbReference type="ARBA" id="ARBA00023065"/>
    </source>
</evidence>
<comment type="subcellular location">
    <subcellularLocation>
        <location evidence="3">Membrane</location>
        <topology evidence="3">Multi-pass membrane protein</topology>
    </subcellularLocation>
    <subcellularLocation>
        <location evidence="2">Plastid</location>
        <location evidence="2">Chloroplast envelope</location>
    </subcellularLocation>
</comment>
<keyword evidence="9" id="KW-0406">Ion transport</keyword>
<dbReference type="AlphaFoldDB" id="A0AAD5ZFM6"/>
<evidence type="ECO:0000256" key="8">
    <source>
        <dbReference type="ARBA" id="ARBA00022989"/>
    </source>
</evidence>
<evidence type="ECO:0000256" key="5">
    <source>
        <dbReference type="ARBA" id="ARBA00022538"/>
    </source>
</evidence>
<dbReference type="GO" id="GO:0012505">
    <property type="term" value="C:endomembrane system"/>
    <property type="evidence" value="ECO:0007669"/>
    <property type="project" value="TreeGrafter"/>
</dbReference>
<evidence type="ECO:0000256" key="12">
    <source>
        <dbReference type="SAM" id="Phobius"/>
    </source>
</evidence>
<dbReference type="InterPro" id="IPR006153">
    <property type="entry name" value="Cation/H_exchanger_TM"/>
</dbReference>
<evidence type="ECO:0000256" key="6">
    <source>
        <dbReference type="ARBA" id="ARBA00022692"/>
    </source>
</evidence>